<dbReference type="SUPFAM" id="SSF52540">
    <property type="entry name" value="P-loop containing nucleoside triphosphate hydrolases"/>
    <property type="match status" value="1"/>
</dbReference>
<dbReference type="EMBL" id="VWOJ01000003">
    <property type="protein sequence ID" value="KAA5802193.1"/>
    <property type="molecule type" value="Genomic_DNA"/>
</dbReference>
<dbReference type="AlphaFoldDB" id="A0A5M6ZBV0"/>
<dbReference type="Proteomes" id="UP000325122">
    <property type="component" value="Unassembled WGS sequence"/>
</dbReference>
<dbReference type="InterPro" id="IPR050625">
    <property type="entry name" value="ParA/MinD_ATPase"/>
</dbReference>
<feature type="compositionally biased region" description="Low complexity" evidence="3">
    <location>
        <begin position="97"/>
        <end position="107"/>
    </location>
</feature>
<evidence type="ECO:0000313" key="6">
    <source>
        <dbReference type="Proteomes" id="UP000325122"/>
    </source>
</evidence>
<proteinExistence type="predicted"/>
<dbReference type="PANTHER" id="PTHR43384:SF6">
    <property type="entry name" value="SEPTUM SITE-DETERMINING PROTEIN MIND HOMOLOG, CHLOROPLASTIC"/>
    <property type="match status" value="1"/>
</dbReference>
<evidence type="ECO:0000313" key="5">
    <source>
        <dbReference type="EMBL" id="KAA5802193.1"/>
    </source>
</evidence>
<dbReference type="Pfam" id="PF13614">
    <property type="entry name" value="AAA_31"/>
    <property type="match status" value="1"/>
</dbReference>
<comment type="caution">
    <text evidence="5">The sequence shown here is derived from an EMBL/GenBank/DDBJ whole genome shotgun (WGS) entry which is preliminary data.</text>
</comment>
<feature type="compositionally biased region" description="Low complexity" evidence="3">
    <location>
        <begin position="51"/>
        <end position="63"/>
    </location>
</feature>
<dbReference type="GO" id="GO:0051782">
    <property type="term" value="P:negative regulation of cell division"/>
    <property type="evidence" value="ECO:0007669"/>
    <property type="project" value="TreeGrafter"/>
</dbReference>
<dbReference type="RefSeq" id="WP_150023444.1">
    <property type="nucleotide sequence ID" value="NZ_VWOJ01000003.1"/>
</dbReference>
<dbReference type="InterPro" id="IPR025669">
    <property type="entry name" value="AAA_dom"/>
</dbReference>
<keyword evidence="6" id="KW-1185">Reference proteome</keyword>
<feature type="domain" description="AAA" evidence="4">
    <location>
        <begin position="280"/>
        <end position="442"/>
    </location>
</feature>
<name>A0A5M6ZBV0_9PROT</name>
<dbReference type="GO" id="GO:0005524">
    <property type="term" value="F:ATP binding"/>
    <property type="evidence" value="ECO:0007669"/>
    <property type="project" value="UniProtKB-KW"/>
</dbReference>
<dbReference type="GO" id="GO:0005829">
    <property type="term" value="C:cytosol"/>
    <property type="evidence" value="ECO:0007669"/>
    <property type="project" value="TreeGrafter"/>
</dbReference>
<dbReference type="Gene3D" id="3.40.50.2300">
    <property type="match status" value="1"/>
</dbReference>
<feature type="region of interest" description="Disordered" evidence="3">
    <location>
        <begin position="97"/>
        <end position="118"/>
    </location>
</feature>
<dbReference type="InterPro" id="IPR027417">
    <property type="entry name" value="P-loop_NTPase"/>
</dbReference>
<dbReference type="PANTHER" id="PTHR43384">
    <property type="entry name" value="SEPTUM SITE-DETERMINING PROTEIN MIND HOMOLOG, CHLOROPLASTIC-RELATED"/>
    <property type="match status" value="1"/>
</dbReference>
<evidence type="ECO:0000256" key="3">
    <source>
        <dbReference type="SAM" id="MobiDB-lite"/>
    </source>
</evidence>
<dbReference type="InterPro" id="IPR011006">
    <property type="entry name" value="CheY-like_superfamily"/>
</dbReference>
<protein>
    <submittedName>
        <fullName evidence="5">AAA family ATPase</fullName>
    </submittedName>
</protein>
<feature type="region of interest" description="Disordered" evidence="3">
    <location>
        <begin position="45"/>
        <end position="73"/>
    </location>
</feature>
<reference evidence="5 6" key="1">
    <citation type="submission" date="2019-09" db="EMBL/GenBank/DDBJ databases">
        <authorList>
            <person name="Kevbrin V."/>
            <person name="Grouzdev D.S."/>
        </authorList>
    </citation>
    <scope>NUCLEOTIDE SEQUENCE [LARGE SCALE GENOMIC DNA]</scope>
    <source>
        <strain evidence="5 6">G-192</strain>
    </source>
</reference>
<organism evidence="5 6">
    <name type="scientific">Alkalicaulis satelles</name>
    <dbReference type="NCBI Taxonomy" id="2609175"/>
    <lineage>
        <taxon>Bacteria</taxon>
        <taxon>Pseudomonadati</taxon>
        <taxon>Pseudomonadota</taxon>
        <taxon>Alphaproteobacteria</taxon>
        <taxon>Maricaulales</taxon>
        <taxon>Maricaulaceae</taxon>
        <taxon>Alkalicaulis</taxon>
    </lineage>
</organism>
<accession>A0A5M6ZBV0</accession>
<dbReference type="SUPFAM" id="SSF52172">
    <property type="entry name" value="CheY-like"/>
    <property type="match status" value="1"/>
</dbReference>
<evidence type="ECO:0000256" key="2">
    <source>
        <dbReference type="ARBA" id="ARBA00022840"/>
    </source>
</evidence>
<evidence type="ECO:0000256" key="1">
    <source>
        <dbReference type="ARBA" id="ARBA00022741"/>
    </source>
</evidence>
<keyword evidence="2" id="KW-0067">ATP-binding</keyword>
<dbReference type="Gene3D" id="3.40.50.300">
    <property type="entry name" value="P-loop containing nucleotide triphosphate hydrolases"/>
    <property type="match status" value="1"/>
</dbReference>
<sequence>MASHADAFRDDSFEAGDEFLDADLEIADANDPFLDADSIERRMLGEDLNESASAAHRPAPAAAPDRDALRPFGARLAEANQAPQEDRLELDADFAAPASAQPASPAQPVSPAPAPARAAPSLAAVEGGLYGEVDGEEDAALLHQPVPRIAIQAFCERPETGQLIHRAGADRRLSRAHLTVELGGLASAIERFHDAQTPELLIVETGMRGRELFAQLDELASVCDADTKVVIIGAANDISLYRELMRRGVSEYLVPPMSPLHLIKTIAGLFLDPDAPFAGRALAFVGAKGGVGSSTVAHNVSWHLTESLQSDAVLVDLDLSFGTAGLDFNQDPAQTIAEALAQPDRLDDALLDRLLVKCTERLSLFSAPATLESDWDFDPEAFDQVLEKVRRQAPFVTLDVPHAWSPWVRRTLLSADQVIVTVTPDLACLRNAKNLFDLVRQARPNDEPPKVVVNMAGCPKKPDIPLKDFADALGAAPLLVLPFDPALFGKAANNGQMIGEVDPKSRPAEGFAHLASLLAGRSPAPARRKSLFGSLFSKG</sequence>
<evidence type="ECO:0000259" key="4">
    <source>
        <dbReference type="Pfam" id="PF13614"/>
    </source>
</evidence>
<keyword evidence="1" id="KW-0547">Nucleotide-binding</keyword>
<gene>
    <name evidence="5" type="ORF">F1654_10145</name>
</gene>
<dbReference type="GO" id="GO:0016887">
    <property type="term" value="F:ATP hydrolysis activity"/>
    <property type="evidence" value="ECO:0007669"/>
    <property type="project" value="TreeGrafter"/>
</dbReference>
<dbReference type="GO" id="GO:0009898">
    <property type="term" value="C:cytoplasmic side of plasma membrane"/>
    <property type="evidence" value="ECO:0007669"/>
    <property type="project" value="TreeGrafter"/>
</dbReference>